<gene>
    <name evidence="1" type="ORF">S01H1_56754</name>
</gene>
<reference evidence="1" key="1">
    <citation type="journal article" date="2014" name="Front. Microbiol.">
        <title>High frequency of phylogenetically diverse reductive dehalogenase-homologous genes in deep subseafloor sedimentary metagenomes.</title>
        <authorList>
            <person name="Kawai M."/>
            <person name="Futagami T."/>
            <person name="Toyoda A."/>
            <person name="Takaki Y."/>
            <person name="Nishi S."/>
            <person name="Hori S."/>
            <person name="Arai W."/>
            <person name="Tsubouchi T."/>
            <person name="Morono Y."/>
            <person name="Uchiyama I."/>
            <person name="Ito T."/>
            <person name="Fujiyama A."/>
            <person name="Inagaki F."/>
            <person name="Takami H."/>
        </authorList>
    </citation>
    <scope>NUCLEOTIDE SEQUENCE</scope>
    <source>
        <strain evidence="1">Expedition CK06-06</strain>
    </source>
</reference>
<dbReference type="EMBL" id="BARS01036972">
    <property type="protein sequence ID" value="GAG21029.1"/>
    <property type="molecule type" value="Genomic_DNA"/>
</dbReference>
<evidence type="ECO:0000313" key="1">
    <source>
        <dbReference type="EMBL" id="GAG21029.1"/>
    </source>
</evidence>
<proteinExistence type="predicted"/>
<protein>
    <recommendedName>
        <fullName evidence="2">MalT-like TPR region domain-containing protein</fullName>
    </recommendedName>
</protein>
<sequence length="107" mass="11848">MAIDKKYIQPDIRLEVLRQLGIVLDRSDLLTARRLVEKADEAMADHHDELAGQFRNLESLFHYRSGDYQKSLAASRIAASVLAPYGESSDLGQAYLLSGKALVAMGN</sequence>
<accession>X0VRK7</accession>
<name>X0VRK7_9ZZZZ</name>
<feature type="non-terminal residue" evidence="1">
    <location>
        <position position="107"/>
    </location>
</feature>
<organism evidence="1">
    <name type="scientific">marine sediment metagenome</name>
    <dbReference type="NCBI Taxonomy" id="412755"/>
    <lineage>
        <taxon>unclassified sequences</taxon>
        <taxon>metagenomes</taxon>
        <taxon>ecological metagenomes</taxon>
    </lineage>
</organism>
<dbReference type="AlphaFoldDB" id="X0VRK7"/>
<comment type="caution">
    <text evidence="1">The sequence shown here is derived from an EMBL/GenBank/DDBJ whole genome shotgun (WGS) entry which is preliminary data.</text>
</comment>
<evidence type="ECO:0008006" key="2">
    <source>
        <dbReference type="Google" id="ProtNLM"/>
    </source>
</evidence>